<evidence type="ECO:0008006" key="9">
    <source>
        <dbReference type="Google" id="ProtNLM"/>
    </source>
</evidence>
<evidence type="ECO:0000313" key="7">
    <source>
        <dbReference type="EnsemblMetazoa" id="CJA36324.1"/>
    </source>
</evidence>
<evidence type="ECO:0000256" key="2">
    <source>
        <dbReference type="ARBA" id="ARBA00022692"/>
    </source>
</evidence>
<feature type="region of interest" description="Disordered" evidence="5">
    <location>
        <begin position="139"/>
        <end position="176"/>
    </location>
</feature>
<organism evidence="7 8">
    <name type="scientific">Caenorhabditis japonica</name>
    <dbReference type="NCBI Taxonomy" id="281687"/>
    <lineage>
        <taxon>Eukaryota</taxon>
        <taxon>Metazoa</taxon>
        <taxon>Ecdysozoa</taxon>
        <taxon>Nematoda</taxon>
        <taxon>Chromadorea</taxon>
        <taxon>Rhabditida</taxon>
        <taxon>Rhabditina</taxon>
        <taxon>Rhabditomorpha</taxon>
        <taxon>Rhabditoidea</taxon>
        <taxon>Rhabditidae</taxon>
        <taxon>Peloderinae</taxon>
        <taxon>Caenorhabditis</taxon>
    </lineage>
</organism>
<dbReference type="GO" id="GO:0005789">
    <property type="term" value="C:endoplasmic reticulum membrane"/>
    <property type="evidence" value="ECO:0007669"/>
    <property type="project" value="TreeGrafter"/>
</dbReference>
<keyword evidence="4 6" id="KW-0472">Membrane</keyword>
<evidence type="ECO:0000256" key="1">
    <source>
        <dbReference type="ARBA" id="ARBA00004141"/>
    </source>
</evidence>
<dbReference type="InterPro" id="IPR036259">
    <property type="entry name" value="MFS_trans_sf"/>
</dbReference>
<evidence type="ECO:0000256" key="5">
    <source>
        <dbReference type="SAM" id="MobiDB-lite"/>
    </source>
</evidence>
<feature type="transmembrane region" description="Helical" evidence="6">
    <location>
        <begin position="7"/>
        <end position="25"/>
    </location>
</feature>
<dbReference type="Gene3D" id="1.20.1250.20">
    <property type="entry name" value="MFS general substrate transporter like domains"/>
    <property type="match status" value="1"/>
</dbReference>
<feature type="compositionally biased region" description="Basic and acidic residues" evidence="5">
    <location>
        <begin position="159"/>
        <end position="176"/>
    </location>
</feature>
<dbReference type="SUPFAM" id="SSF103473">
    <property type="entry name" value="MFS general substrate transporter"/>
    <property type="match status" value="1"/>
</dbReference>
<reference evidence="7" key="2">
    <citation type="submission" date="2022-06" db="UniProtKB">
        <authorList>
            <consortium name="EnsemblMetazoa"/>
        </authorList>
    </citation>
    <scope>IDENTIFICATION</scope>
    <source>
        <strain evidence="7">DF5081</strain>
    </source>
</reference>
<evidence type="ECO:0000256" key="3">
    <source>
        <dbReference type="ARBA" id="ARBA00022989"/>
    </source>
</evidence>
<sequence>MKPRTSLVFYMLLVSIVSLYVYTLAPKSFSWNAFLLLLVGFFVGGPINMIASSIVADLGKSEKIKDNAEALSTVTGIIDGSGSVGSAIGQFMIPVIQHRFGWNSVFYGFMAMVGNKIFNDVHSYCIAPVFLKERQKLGKGDREKLLNSDSSDSEDELRTEESDVQRRQHVDHNSFI</sequence>
<evidence type="ECO:0000256" key="6">
    <source>
        <dbReference type="SAM" id="Phobius"/>
    </source>
</evidence>
<proteinExistence type="predicted"/>
<dbReference type="Proteomes" id="UP000005237">
    <property type="component" value="Unassembled WGS sequence"/>
</dbReference>
<dbReference type="AlphaFoldDB" id="A0A8R1IQV7"/>
<accession>A0A8R1IQV7</accession>
<name>A0A8R1IQV7_CAEJA</name>
<feature type="transmembrane region" description="Helical" evidence="6">
    <location>
        <begin position="31"/>
        <end position="56"/>
    </location>
</feature>
<dbReference type="PANTHER" id="PTHR43184:SF10">
    <property type="entry name" value="MAJOR FACILITATOR SUPERFAMILY (MFS) PROFILE DOMAIN-CONTAINING PROTEIN"/>
    <property type="match status" value="1"/>
</dbReference>
<keyword evidence="8" id="KW-1185">Reference proteome</keyword>
<evidence type="ECO:0000256" key="4">
    <source>
        <dbReference type="ARBA" id="ARBA00023136"/>
    </source>
</evidence>
<dbReference type="PANTHER" id="PTHR43184">
    <property type="entry name" value="MAJOR FACILITATOR SUPERFAMILY TRANSPORTER 16, ISOFORM B"/>
    <property type="match status" value="1"/>
</dbReference>
<protein>
    <recommendedName>
        <fullName evidence="9">Major facilitator superfamily (MFS) profile domain-containing protein</fullName>
    </recommendedName>
</protein>
<evidence type="ECO:0000313" key="8">
    <source>
        <dbReference type="Proteomes" id="UP000005237"/>
    </source>
</evidence>
<comment type="subcellular location">
    <subcellularLocation>
        <location evidence="1">Membrane</location>
        <topology evidence="1">Multi-pass membrane protein</topology>
    </subcellularLocation>
</comment>
<keyword evidence="3 6" id="KW-1133">Transmembrane helix</keyword>
<dbReference type="EnsemblMetazoa" id="CJA36324.1">
    <property type="protein sequence ID" value="CJA36324.1"/>
    <property type="gene ID" value="WBGene00212171"/>
</dbReference>
<reference evidence="8" key="1">
    <citation type="submission" date="2010-08" db="EMBL/GenBank/DDBJ databases">
        <authorList>
            <consortium name="Caenorhabditis japonica Sequencing Consortium"/>
            <person name="Wilson R.K."/>
        </authorList>
    </citation>
    <scope>NUCLEOTIDE SEQUENCE [LARGE SCALE GENOMIC DNA]</scope>
    <source>
        <strain evidence="8">DF5081</strain>
    </source>
</reference>
<keyword evidence="2 6" id="KW-0812">Transmembrane</keyword>